<name>A0ABR3VS72_9PEZI</name>
<keyword evidence="4" id="KW-1185">Reference proteome</keyword>
<feature type="compositionally biased region" description="Polar residues" evidence="1">
    <location>
        <begin position="164"/>
        <end position="174"/>
    </location>
</feature>
<evidence type="ECO:0000256" key="2">
    <source>
        <dbReference type="SAM" id="SignalP"/>
    </source>
</evidence>
<reference evidence="3 4" key="1">
    <citation type="journal article" date="2024" name="Commun. Biol.">
        <title>Comparative genomic analysis of thermophilic fungi reveals convergent evolutionary adaptations and gene losses.</title>
        <authorList>
            <person name="Steindorff A.S."/>
            <person name="Aguilar-Pontes M.V."/>
            <person name="Robinson A.J."/>
            <person name="Andreopoulos B."/>
            <person name="LaButti K."/>
            <person name="Kuo A."/>
            <person name="Mondo S."/>
            <person name="Riley R."/>
            <person name="Otillar R."/>
            <person name="Haridas S."/>
            <person name="Lipzen A."/>
            <person name="Grimwood J."/>
            <person name="Schmutz J."/>
            <person name="Clum A."/>
            <person name="Reid I.D."/>
            <person name="Moisan M.C."/>
            <person name="Butler G."/>
            <person name="Nguyen T.T.M."/>
            <person name="Dewar K."/>
            <person name="Conant G."/>
            <person name="Drula E."/>
            <person name="Henrissat B."/>
            <person name="Hansel C."/>
            <person name="Singer S."/>
            <person name="Hutchinson M.I."/>
            <person name="de Vries R.P."/>
            <person name="Natvig D.O."/>
            <person name="Powell A.J."/>
            <person name="Tsang A."/>
            <person name="Grigoriev I.V."/>
        </authorList>
    </citation>
    <scope>NUCLEOTIDE SEQUENCE [LARGE SCALE GENOMIC DNA]</scope>
    <source>
        <strain evidence="3 4">ATCC 24622</strain>
    </source>
</reference>
<feature type="chain" id="PRO_5045635901" evidence="2">
    <location>
        <begin position="18"/>
        <end position="174"/>
    </location>
</feature>
<feature type="compositionally biased region" description="Polar residues" evidence="1">
    <location>
        <begin position="134"/>
        <end position="151"/>
    </location>
</feature>
<feature type="region of interest" description="Disordered" evidence="1">
    <location>
        <begin position="88"/>
        <end position="174"/>
    </location>
</feature>
<evidence type="ECO:0000313" key="3">
    <source>
        <dbReference type="EMBL" id="KAL1844512.1"/>
    </source>
</evidence>
<feature type="compositionally biased region" description="Polar residues" evidence="1">
    <location>
        <begin position="107"/>
        <end position="116"/>
    </location>
</feature>
<dbReference type="Proteomes" id="UP001586593">
    <property type="component" value="Unassembled WGS sequence"/>
</dbReference>
<dbReference type="EMBL" id="JAZHXJ010001659">
    <property type="protein sequence ID" value="KAL1844512.1"/>
    <property type="molecule type" value="Genomic_DNA"/>
</dbReference>
<evidence type="ECO:0000256" key="1">
    <source>
        <dbReference type="SAM" id="MobiDB-lite"/>
    </source>
</evidence>
<protein>
    <submittedName>
        <fullName evidence="3">Uncharacterized protein</fullName>
    </submittedName>
</protein>
<keyword evidence="2" id="KW-0732">Signal</keyword>
<proteinExistence type="predicted"/>
<evidence type="ECO:0000313" key="4">
    <source>
        <dbReference type="Proteomes" id="UP001586593"/>
    </source>
</evidence>
<accession>A0ABR3VS72</accession>
<gene>
    <name evidence="3" type="ORF">VTK73DRAFT_2387</name>
</gene>
<comment type="caution">
    <text evidence="3">The sequence shown here is derived from an EMBL/GenBank/DDBJ whole genome shotgun (WGS) entry which is preliminary data.</text>
</comment>
<sequence length="174" mass="19284">MWVILAYFVVLRSRIVATSGPADPENTWGFGQVLALATWVPIVAEFVYIFIWGLEESLDSHLPSGFTAQRQRTTSSGLGFLSRTTFAEPDPYEMVEDPEPGLDTKTHTWTTASSSEAPHPDTPFGPGHRGGSLTDANQDGQVSRVQISPTHAPNPEETRAYHQTPWQQWESTGW</sequence>
<feature type="signal peptide" evidence="2">
    <location>
        <begin position="1"/>
        <end position="17"/>
    </location>
</feature>
<feature type="compositionally biased region" description="Acidic residues" evidence="1">
    <location>
        <begin position="90"/>
        <end position="100"/>
    </location>
</feature>
<organism evidence="3 4">
    <name type="scientific">Phialemonium thermophilum</name>
    <dbReference type="NCBI Taxonomy" id="223376"/>
    <lineage>
        <taxon>Eukaryota</taxon>
        <taxon>Fungi</taxon>
        <taxon>Dikarya</taxon>
        <taxon>Ascomycota</taxon>
        <taxon>Pezizomycotina</taxon>
        <taxon>Sordariomycetes</taxon>
        <taxon>Sordariomycetidae</taxon>
        <taxon>Cephalothecales</taxon>
        <taxon>Cephalothecaceae</taxon>
        <taxon>Phialemonium</taxon>
    </lineage>
</organism>